<feature type="transmembrane region" description="Helical" evidence="1">
    <location>
        <begin position="21"/>
        <end position="42"/>
    </location>
</feature>
<name>A0A8T0CS62_CORYI</name>
<keyword evidence="1" id="KW-1133">Transmembrane helix</keyword>
<dbReference type="AlphaFoldDB" id="A0A8T0CS62"/>
<evidence type="ECO:0000313" key="3">
    <source>
        <dbReference type="Proteomes" id="UP000806378"/>
    </source>
</evidence>
<organism evidence="2 3">
    <name type="scientific">Corymbia citriodora subsp. variegata</name>
    <dbReference type="NCBI Taxonomy" id="360336"/>
    <lineage>
        <taxon>Eukaryota</taxon>
        <taxon>Viridiplantae</taxon>
        <taxon>Streptophyta</taxon>
        <taxon>Embryophyta</taxon>
        <taxon>Tracheophyta</taxon>
        <taxon>Spermatophyta</taxon>
        <taxon>Magnoliopsida</taxon>
        <taxon>eudicotyledons</taxon>
        <taxon>Gunneridae</taxon>
        <taxon>Pentapetalae</taxon>
        <taxon>rosids</taxon>
        <taxon>malvids</taxon>
        <taxon>Myrtales</taxon>
        <taxon>Myrtaceae</taxon>
        <taxon>Myrtoideae</taxon>
        <taxon>Eucalypteae</taxon>
        <taxon>Corymbia</taxon>
    </lineage>
</organism>
<reference evidence="2" key="1">
    <citation type="submission" date="2020-05" db="EMBL/GenBank/DDBJ databases">
        <title>WGS assembly of Corymbia citriodora subspecies variegata.</title>
        <authorList>
            <person name="Barry K."/>
            <person name="Hundley H."/>
            <person name="Shu S."/>
            <person name="Jenkins J."/>
            <person name="Grimwood J."/>
            <person name="Baten A."/>
        </authorList>
    </citation>
    <scope>NUCLEOTIDE SEQUENCE</scope>
    <source>
        <strain evidence="2">CV2-018</strain>
    </source>
</reference>
<keyword evidence="1" id="KW-0812">Transmembrane</keyword>
<dbReference type="EMBL" id="MU089609">
    <property type="protein sequence ID" value="KAF7850478.1"/>
    <property type="molecule type" value="Genomic_DNA"/>
</dbReference>
<dbReference type="Proteomes" id="UP000806378">
    <property type="component" value="Unassembled WGS sequence"/>
</dbReference>
<evidence type="ECO:0000313" key="2">
    <source>
        <dbReference type="EMBL" id="KAF7850478.1"/>
    </source>
</evidence>
<accession>A0A8T0CS62</accession>
<keyword evidence="3" id="KW-1185">Reference proteome</keyword>
<gene>
    <name evidence="2" type="ORF">BT93_L5459</name>
</gene>
<sequence length="131" mass="14720">MTIFPTHSSDILALTIQVIDYFARTLIFLFRLALGFFIGRLYGSFFDSSIAHSKRSTSGNSNWIGMSRVDSLRFAALVVVRSCAWPPLTFVQEMDRGDGFGVHHPFKSQDALDSHVDKIVVVESLPFHLLI</sequence>
<dbReference type="Gramene" id="rna-gnl|WGS:JABURB|Cocit.L5459.1">
    <property type="protein sequence ID" value="cds-KAF7850478.1"/>
    <property type="gene ID" value="gene-BT93_L5459"/>
</dbReference>
<protein>
    <submittedName>
        <fullName evidence="2">Uncharacterized protein</fullName>
    </submittedName>
</protein>
<keyword evidence="1" id="KW-0472">Membrane</keyword>
<evidence type="ECO:0000256" key="1">
    <source>
        <dbReference type="SAM" id="Phobius"/>
    </source>
</evidence>
<proteinExistence type="predicted"/>
<comment type="caution">
    <text evidence="2">The sequence shown here is derived from an EMBL/GenBank/DDBJ whole genome shotgun (WGS) entry which is preliminary data.</text>
</comment>